<dbReference type="EMBL" id="VIFM01000007">
    <property type="protein sequence ID" value="TQF17441.1"/>
    <property type="molecule type" value="Genomic_DNA"/>
</dbReference>
<keyword evidence="1" id="KW-0732">Signal</keyword>
<evidence type="ECO:0008006" key="4">
    <source>
        <dbReference type="Google" id="ProtNLM"/>
    </source>
</evidence>
<dbReference type="OrthoDB" id="5382941at2"/>
<evidence type="ECO:0000313" key="3">
    <source>
        <dbReference type="Proteomes" id="UP000315369"/>
    </source>
</evidence>
<sequence>MTAALFPTAMTPRFGSSLMAMLAAAVLFLLPGMAHADDGLRSVTRLRITVATGGDDLRNASHAVAAIKYVGLSGNQLTASINLNNGARWPDWTSHSVTMVTPTGMLLANLVEFSIQFTSGQPDIFATGDNWNMNAITVTAVLDDGTEAVIIQQADNYLHRFWSDHDTRWATAL</sequence>
<keyword evidence="3" id="KW-1185">Reference proteome</keyword>
<proteinExistence type="predicted"/>
<name>A0A540X802_9BACT</name>
<organism evidence="2 3">
    <name type="scientific">Myxococcus llanfairpwllgwyngyllgogerychwyrndrobwllllantysiliogogogochensis</name>
    <dbReference type="NCBI Taxonomy" id="2590453"/>
    <lineage>
        <taxon>Bacteria</taxon>
        <taxon>Pseudomonadati</taxon>
        <taxon>Myxococcota</taxon>
        <taxon>Myxococcia</taxon>
        <taxon>Myxococcales</taxon>
        <taxon>Cystobacterineae</taxon>
        <taxon>Myxococcaceae</taxon>
        <taxon>Myxococcus</taxon>
    </lineage>
</organism>
<feature type="signal peptide" evidence="1">
    <location>
        <begin position="1"/>
        <end position="36"/>
    </location>
</feature>
<accession>A0A540X802</accession>
<gene>
    <name evidence="2" type="ORF">FJV41_03090</name>
</gene>
<evidence type="ECO:0000256" key="1">
    <source>
        <dbReference type="SAM" id="SignalP"/>
    </source>
</evidence>
<dbReference type="Proteomes" id="UP000315369">
    <property type="component" value="Unassembled WGS sequence"/>
</dbReference>
<protein>
    <recommendedName>
        <fullName evidence="4">PLAT domain-containing protein</fullName>
    </recommendedName>
</protein>
<dbReference type="RefSeq" id="WP_141640883.1">
    <property type="nucleotide sequence ID" value="NZ_VIFM01000007.1"/>
</dbReference>
<reference evidence="2 3" key="1">
    <citation type="submission" date="2019-06" db="EMBL/GenBank/DDBJ databases">
        <authorList>
            <person name="Livingstone P."/>
            <person name="Whitworth D."/>
        </authorList>
    </citation>
    <scope>NUCLEOTIDE SEQUENCE [LARGE SCALE GENOMIC DNA]</scope>
    <source>
        <strain evidence="2 3">AM401</strain>
    </source>
</reference>
<dbReference type="AlphaFoldDB" id="A0A540X802"/>
<comment type="caution">
    <text evidence="2">The sequence shown here is derived from an EMBL/GenBank/DDBJ whole genome shotgun (WGS) entry which is preliminary data.</text>
</comment>
<evidence type="ECO:0000313" key="2">
    <source>
        <dbReference type="EMBL" id="TQF17441.1"/>
    </source>
</evidence>
<feature type="chain" id="PRO_5022087381" description="PLAT domain-containing protein" evidence="1">
    <location>
        <begin position="37"/>
        <end position="173"/>
    </location>
</feature>